<keyword evidence="3" id="KW-0378">Hydrolase</keyword>
<organism evidence="3 4">
    <name type="scientific">Nocardioides thalensis</name>
    <dbReference type="NCBI Taxonomy" id="1914755"/>
    <lineage>
        <taxon>Bacteria</taxon>
        <taxon>Bacillati</taxon>
        <taxon>Actinomycetota</taxon>
        <taxon>Actinomycetes</taxon>
        <taxon>Propionibacteriales</taxon>
        <taxon>Nocardioidaceae</taxon>
        <taxon>Nocardioides</taxon>
    </lineage>
</organism>
<dbReference type="RefSeq" id="WP_179667157.1">
    <property type="nucleotide sequence ID" value="NZ_JACCFP010000001.1"/>
</dbReference>
<dbReference type="Pfam" id="PF03372">
    <property type="entry name" value="Exo_endo_phos"/>
    <property type="match status" value="1"/>
</dbReference>
<dbReference type="GO" id="GO:0004527">
    <property type="term" value="F:exonuclease activity"/>
    <property type="evidence" value="ECO:0007669"/>
    <property type="project" value="UniProtKB-KW"/>
</dbReference>
<dbReference type="EMBL" id="JACCFP010000001">
    <property type="protein sequence ID" value="NYJ00590.1"/>
    <property type="molecule type" value="Genomic_DNA"/>
</dbReference>
<feature type="transmembrane region" description="Helical" evidence="1">
    <location>
        <begin position="20"/>
        <end position="45"/>
    </location>
</feature>
<dbReference type="Gene3D" id="3.60.10.10">
    <property type="entry name" value="Endonuclease/exonuclease/phosphatase"/>
    <property type="match status" value="1"/>
</dbReference>
<feature type="transmembrane region" description="Helical" evidence="1">
    <location>
        <begin position="57"/>
        <end position="76"/>
    </location>
</feature>
<sequence length="307" mass="32204">MPAVALTVARLIGSSDENLAIAQAFAPWGVPLYVAALAILGALLGRRATVGPRRRPVAAACLVLVTGLALHLWWLAPSLVGSAPPAADGAPRLTVMSTNILLGQADTEDVLGEVVDRDVDLLFVQEITAEALARLEEGGIGDLLPHRAGEPKPGATGTMVFSRTPITDVAPIATGTDSWVLSTAGLRTIAVHPAYPLHDEWGAEQELLREVIEAEDPDLVVGDFNSGHDHAPFRAILDTGLRDAAELVGAGWQPTWPVGGFRGIPIPTSVAIDHVLVGERLTALSTETTEIDGADHLALVAEVAERD</sequence>
<dbReference type="Proteomes" id="UP000530424">
    <property type="component" value="Unassembled WGS sequence"/>
</dbReference>
<evidence type="ECO:0000313" key="4">
    <source>
        <dbReference type="Proteomes" id="UP000530424"/>
    </source>
</evidence>
<feature type="domain" description="Endonuclease/exonuclease/phosphatase" evidence="2">
    <location>
        <begin position="96"/>
        <end position="296"/>
    </location>
</feature>
<keyword evidence="1" id="KW-0812">Transmembrane</keyword>
<dbReference type="InterPro" id="IPR005135">
    <property type="entry name" value="Endo/exonuclease/phosphatase"/>
</dbReference>
<dbReference type="GO" id="GO:0004519">
    <property type="term" value="F:endonuclease activity"/>
    <property type="evidence" value="ECO:0007669"/>
    <property type="project" value="UniProtKB-KW"/>
</dbReference>
<keyword evidence="1" id="KW-1133">Transmembrane helix</keyword>
<accession>A0A853BXE0</accession>
<keyword evidence="3" id="KW-0255">Endonuclease</keyword>
<reference evidence="3 4" key="1">
    <citation type="submission" date="2020-07" db="EMBL/GenBank/DDBJ databases">
        <title>Sequencing the genomes of 1000 actinobacteria strains.</title>
        <authorList>
            <person name="Klenk H.-P."/>
        </authorList>
    </citation>
    <scope>NUCLEOTIDE SEQUENCE [LARGE SCALE GENOMIC DNA]</scope>
    <source>
        <strain evidence="3 4">DSM 103833</strain>
    </source>
</reference>
<protein>
    <submittedName>
        <fullName evidence="3">Endonuclease/exonuclease/phosphatase (EEP) superfamily protein YafD</fullName>
    </submittedName>
</protein>
<proteinExistence type="predicted"/>
<evidence type="ECO:0000256" key="1">
    <source>
        <dbReference type="SAM" id="Phobius"/>
    </source>
</evidence>
<evidence type="ECO:0000259" key="2">
    <source>
        <dbReference type="Pfam" id="PF03372"/>
    </source>
</evidence>
<dbReference type="InterPro" id="IPR036691">
    <property type="entry name" value="Endo/exonu/phosph_ase_sf"/>
</dbReference>
<name>A0A853BXE0_9ACTN</name>
<dbReference type="SUPFAM" id="SSF56219">
    <property type="entry name" value="DNase I-like"/>
    <property type="match status" value="1"/>
</dbReference>
<keyword evidence="3" id="KW-0269">Exonuclease</keyword>
<keyword evidence="3" id="KW-0540">Nuclease</keyword>
<gene>
    <name evidence="3" type="ORF">HNR19_001288</name>
</gene>
<keyword evidence="1" id="KW-0472">Membrane</keyword>
<evidence type="ECO:0000313" key="3">
    <source>
        <dbReference type="EMBL" id="NYJ00590.1"/>
    </source>
</evidence>
<comment type="caution">
    <text evidence="3">The sequence shown here is derived from an EMBL/GenBank/DDBJ whole genome shotgun (WGS) entry which is preliminary data.</text>
</comment>
<keyword evidence="4" id="KW-1185">Reference proteome</keyword>
<dbReference type="AlphaFoldDB" id="A0A853BXE0"/>